<keyword evidence="4 6" id="KW-0520">NAD</keyword>
<dbReference type="InterPro" id="IPR023048">
    <property type="entry name" value="NADH:quinone_OxRdtase_FMN_depd"/>
</dbReference>
<keyword evidence="1 6" id="KW-0285">Flavoprotein</keyword>
<dbReference type="PANTHER" id="PTHR43741:SF2">
    <property type="entry name" value="FMN-DEPENDENT NADH:QUINONE OXIDOREDUCTASE"/>
    <property type="match status" value="1"/>
</dbReference>
<dbReference type="GO" id="GO:0016652">
    <property type="term" value="F:oxidoreductase activity, acting on NAD(P)H as acceptor"/>
    <property type="evidence" value="ECO:0007669"/>
    <property type="project" value="UniProtKB-UniRule"/>
</dbReference>
<name>A0A498BZA7_9GAMM</name>
<dbReference type="GO" id="GO:0009055">
    <property type="term" value="F:electron transfer activity"/>
    <property type="evidence" value="ECO:0007669"/>
    <property type="project" value="UniProtKB-UniRule"/>
</dbReference>
<sequence length="202" mass="22167">MKTLLLVQSSARSEGSRTREMAEILTAQWRARGSHCQIQVVDLADAPPPHVDAATIRHFFGLAGPDEPTTASLELSEAWVEQLLQADALAFAVPMYNFSLPSTLKAWLDHVIRPRRTFVKVADGQLEGLAGPKPALVMSASGGLFADTSLDHLRPYLKTALGFIGIDSPQFVDWEGTARADVDPEVRRRQVVAQLHDWVQAC</sequence>
<dbReference type="GO" id="GO:0010181">
    <property type="term" value="F:FMN binding"/>
    <property type="evidence" value="ECO:0007669"/>
    <property type="project" value="UniProtKB-UniRule"/>
</dbReference>
<comment type="function">
    <text evidence="6">Also exhibits azoreductase activity. Catalyzes the reductive cleavage of the azo bond in aromatic azo compounds to the corresponding amines.</text>
</comment>
<evidence type="ECO:0000256" key="4">
    <source>
        <dbReference type="ARBA" id="ARBA00023027"/>
    </source>
</evidence>
<proteinExistence type="inferred from homology"/>
<dbReference type="InterPro" id="IPR050104">
    <property type="entry name" value="FMN-dep_NADH:Q_OxRdtase_AzoR1"/>
</dbReference>
<dbReference type="InterPro" id="IPR003680">
    <property type="entry name" value="Flavodoxin_fold"/>
</dbReference>
<feature type="domain" description="Flavodoxin-like fold" evidence="7">
    <location>
        <begin position="2"/>
        <end position="193"/>
    </location>
</feature>
<comment type="subunit">
    <text evidence="6">Homodimer.</text>
</comment>
<keyword evidence="2 6" id="KW-0288">FMN</keyword>
<dbReference type="Proteomes" id="UP000275461">
    <property type="component" value="Unassembled WGS sequence"/>
</dbReference>
<evidence type="ECO:0000259" key="7">
    <source>
        <dbReference type="Pfam" id="PF02525"/>
    </source>
</evidence>
<dbReference type="AlphaFoldDB" id="A0A498BZA7"/>
<dbReference type="EC" id="1.6.5.-" evidence="6"/>
<evidence type="ECO:0000256" key="5">
    <source>
        <dbReference type="ARBA" id="ARBA00048542"/>
    </source>
</evidence>
<dbReference type="EC" id="1.7.1.17" evidence="6"/>
<dbReference type="InterPro" id="IPR029039">
    <property type="entry name" value="Flavoprotein-like_sf"/>
</dbReference>
<evidence type="ECO:0000313" key="9">
    <source>
        <dbReference type="Proteomes" id="UP000275461"/>
    </source>
</evidence>
<dbReference type="RefSeq" id="WP_170153664.1">
    <property type="nucleotide sequence ID" value="NZ_RCDA01000003.1"/>
</dbReference>
<comment type="catalytic activity">
    <reaction evidence="5">
        <text>N,N-dimethyl-1,4-phenylenediamine + anthranilate + 2 NAD(+) = 2-(4-dimethylaminophenyl)diazenylbenzoate + 2 NADH + 2 H(+)</text>
        <dbReference type="Rhea" id="RHEA:55872"/>
        <dbReference type="ChEBI" id="CHEBI:15378"/>
        <dbReference type="ChEBI" id="CHEBI:15783"/>
        <dbReference type="ChEBI" id="CHEBI:16567"/>
        <dbReference type="ChEBI" id="CHEBI:57540"/>
        <dbReference type="ChEBI" id="CHEBI:57945"/>
        <dbReference type="ChEBI" id="CHEBI:71579"/>
        <dbReference type="EC" id="1.7.1.17"/>
    </reaction>
    <physiologicalReaction direction="right-to-left" evidence="5">
        <dbReference type="Rhea" id="RHEA:55874"/>
    </physiologicalReaction>
</comment>
<evidence type="ECO:0000256" key="1">
    <source>
        <dbReference type="ARBA" id="ARBA00022630"/>
    </source>
</evidence>
<comment type="caution">
    <text evidence="6">Lacks conserved residue(s) required for the propagation of feature annotation.</text>
</comment>
<organism evidence="8 9">
    <name type="scientific">Alkalispirillum mobile</name>
    <dbReference type="NCBI Taxonomy" id="85925"/>
    <lineage>
        <taxon>Bacteria</taxon>
        <taxon>Pseudomonadati</taxon>
        <taxon>Pseudomonadota</taxon>
        <taxon>Gammaproteobacteria</taxon>
        <taxon>Chromatiales</taxon>
        <taxon>Ectothiorhodospiraceae</taxon>
        <taxon>Alkalispirillum</taxon>
    </lineage>
</organism>
<comment type="cofactor">
    <cofactor evidence="6">
        <name>FMN</name>
        <dbReference type="ChEBI" id="CHEBI:58210"/>
    </cofactor>
    <text evidence="6">Binds 1 FMN per subunit.</text>
</comment>
<evidence type="ECO:0000256" key="3">
    <source>
        <dbReference type="ARBA" id="ARBA00023002"/>
    </source>
</evidence>
<comment type="caution">
    <text evidence="8">The sequence shown here is derived from an EMBL/GenBank/DDBJ whole genome shotgun (WGS) entry which is preliminary data.</text>
</comment>
<comment type="function">
    <text evidence="6">Quinone reductase that provides resistance to thiol-specific stress caused by electrophilic quinones.</text>
</comment>
<evidence type="ECO:0000313" key="8">
    <source>
        <dbReference type="EMBL" id="RLK48273.1"/>
    </source>
</evidence>
<dbReference type="PANTHER" id="PTHR43741">
    <property type="entry name" value="FMN-DEPENDENT NADH-AZOREDUCTASE 1"/>
    <property type="match status" value="1"/>
</dbReference>
<gene>
    <name evidence="6" type="primary">azoR</name>
    <name evidence="8" type="ORF">DFR31_2152</name>
</gene>
<feature type="binding site" evidence="6">
    <location>
        <position position="10"/>
    </location>
    <ligand>
        <name>FMN</name>
        <dbReference type="ChEBI" id="CHEBI:58210"/>
    </ligand>
</feature>
<accession>A0A498BZA7</accession>
<evidence type="ECO:0000256" key="6">
    <source>
        <dbReference type="HAMAP-Rule" id="MF_01216"/>
    </source>
</evidence>
<comment type="catalytic activity">
    <reaction evidence="6">
        <text>2 a quinone + NADH + H(+) = 2 a 1,4-benzosemiquinone + NAD(+)</text>
        <dbReference type="Rhea" id="RHEA:65952"/>
        <dbReference type="ChEBI" id="CHEBI:15378"/>
        <dbReference type="ChEBI" id="CHEBI:57540"/>
        <dbReference type="ChEBI" id="CHEBI:57945"/>
        <dbReference type="ChEBI" id="CHEBI:132124"/>
        <dbReference type="ChEBI" id="CHEBI:134225"/>
    </reaction>
</comment>
<dbReference type="Pfam" id="PF02525">
    <property type="entry name" value="Flavodoxin_2"/>
    <property type="match status" value="1"/>
</dbReference>
<dbReference type="SUPFAM" id="SSF52218">
    <property type="entry name" value="Flavoproteins"/>
    <property type="match status" value="1"/>
</dbReference>
<dbReference type="Gene3D" id="3.40.50.360">
    <property type="match status" value="1"/>
</dbReference>
<keyword evidence="3 6" id="KW-0560">Oxidoreductase</keyword>
<reference evidence="8 9" key="1">
    <citation type="submission" date="2018-10" db="EMBL/GenBank/DDBJ databases">
        <title>Genomic Encyclopedia of Type Strains, Phase IV (KMG-IV): sequencing the most valuable type-strain genomes for metagenomic binning, comparative biology and taxonomic classification.</title>
        <authorList>
            <person name="Goeker M."/>
        </authorList>
    </citation>
    <scope>NUCLEOTIDE SEQUENCE [LARGE SCALE GENOMIC DNA]</scope>
    <source>
        <strain evidence="8 9">DSM 12769</strain>
    </source>
</reference>
<evidence type="ECO:0000256" key="2">
    <source>
        <dbReference type="ARBA" id="ARBA00022643"/>
    </source>
</evidence>
<protein>
    <recommendedName>
        <fullName evidence="6">FMN dependent NADH:quinone oxidoreductase</fullName>
        <ecNumber evidence="6">1.6.5.-</ecNumber>
    </recommendedName>
    <alternativeName>
        <fullName evidence="6">Azo-dye reductase</fullName>
    </alternativeName>
    <alternativeName>
        <fullName evidence="6">FMN-dependent NADH-azo compound oxidoreductase</fullName>
    </alternativeName>
    <alternativeName>
        <fullName evidence="6">FMN-dependent NADH-azoreductase</fullName>
        <ecNumber evidence="6">1.7.1.17</ecNumber>
    </alternativeName>
</protein>
<dbReference type="GO" id="GO:0016655">
    <property type="term" value="F:oxidoreductase activity, acting on NAD(P)H, quinone or similar compound as acceptor"/>
    <property type="evidence" value="ECO:0007669"/>
    <property type="project" value="InterPro"/>
</dbReference>
<keyword evidence="9" id="KW-1185">Reference proteome</keyword>
<comment type="similarity">
    <text evidence="6">Belongs to the azoreductase type 1 family.</text>
</comment>
<dbReference type="EMBL" id="RCDA01000003">
    <property type="protein sequence ID" value="RLK48273.1"/>
    <property type="molecule type" value="Genomic_DNA"/>
</dbReference>
<feature type="binding site" evidence="6">
    <location>
        <begin position="95"/>
        <end position="98"/>
    </location>
    <ligand>
        <name>FMN</name>
        <dbReference type="ChEBI" id="CHEBI:58210"/>
    </ligand>
</feature>
<dbReference type="HAMAP" id="MF_01216">
    <property type="entry name" value="Azoreductase_type1"/>
    <property type="match status" value="1"/>
</dbReference>